<dbReference type="EMBL" id="AEDD01000013">
    <property type="protein sequence ID" value="EFM08848.1"/>
    <property type="molecule type" value="Genomic_DNA"/>
</dbReference>
<dbReference type="Gene3D" id="1.10.10.10">
    <property type="entry name" value="Winged helix-like DNA-binding domain superfamily/Winged helix DNA-binding domain"/>
    <property type="match status" value="1"/>
</dbReference>
<dbReference type="InterPro" id="IPR036388">
    <property type="entry name" value="WH-like_DNA-bd_sf"/>
</dbReference>
<evidence type="ECO:0000256" key="2">
    <source>
        <dbReference type="ARBA" id="ARBA00023125"/>
    </source>
</evidence>
<name>E0IF72_9BACL</name>
<dbReference type="GO" id="GO:0003677">
    <property type="term" value="F:DNA binding"/>
    <property type="evidence" value="ECO:0007669"/>
    <property type="project" value="UniProtKB-KW"/>
</dbReference>
<dbReference type="RefSeq" id="WP_006040296.1">
    <property type="nucleotide sequence ID" value="NZ_AEDD01000013.1"/>
</dbReference>
<dbReference type="PROSITE" id="PS50043">
    <property type="entry name" value="HTH_LUXR_2"/>
    <property type="match status" value="1"/>
</dbReference>
<feature type="domain" description="HTH luxR-type" evidence="4">
    <location>
        <begin position="7"/>
        <end position="73"/>
    </location>
</feature>
<dbReference type="CDD" id="cd06170">
    <property type="entry name" value="LuxR_C_like"/>
    <property type="match status" value="1"/>
</dbReference>
<keyword evidence="3" id="KW-0804">Transcription</keyword>
<organism evidence="5 6">
    <name type="scientific">Paenibacillus curdlanolyticus YK9</name>
    <dbReference type="NCBI Taxonomy" id="717606"/>
    <lineage>
        <taxon>Bacteria</taxon>
        <taxon>Bacillati</taxon>
        <taxon>Bacillota</taxon>
        <taxon>Bacilli</taxon>
        <taxon>Bacillales</taxon>
        <taxon>Paenibacillaceae</taxon>
        <taxon>Paenibacillus</taxon>
    </lineage>
</organism>
<evidence type="ECO:0000256" key="1">
    <source>
        <dbReference type="ARBA" id="ARBA00023015"/>
    </source>
</evidence>
<dbReference type="InterPro" id="IPR000792">
    <property type="entry name" value="Tscrpt_reg_LuxR_C"/>
</dbReference>
<gene>
    <name evidence="5" type="ORF">PaecuDRAFT_4313</name>
</gene>
<evidence type="ECO:0000313" key="5">
    <source>
        <dbReference type="EMBL" id="EFM08848.1"/>
    </source>
</evidence>
<keyword evidence="1" id="KW-0805">Transcription regulation</keyword>
<dbReference type="GO" id="GO:0006355">
    <property type="term" value="P:regulation of DNA-templated transcription"/>
    <property type="evidence" value="ECO:0007669"/>
    <property type="project" value="InterPro"/>
</dbReference>
<dbReference type="Proteomes" id="UP000005387">
    <property type="component" value="Unassembled WGS sequence"/>
</dbReference>
<protein>
    <submittedName>
        <fullName evidence="5">Transcriptional regulator, LuxR family</fullName>
    </submittedName>
</protein>
<dbReference type="SMART" id="SM00421">
    <property type="entry name" value="HTH_LUXR"/>
    <property type="match status" value="1"/>
</dbReference>
<dbReference type="SUPFAM" id="SSF46894">
    <property type="entry name" value="C-terminal effector domain of the bipartite response regulators"/>
    <property type="match status" value="1"/>
</dbReference>
<dbReference type="STRING" id="717606.PaecuDRAFT_4313"/>
<dbReference type="InterPro" id="IPR016032">
    <property type="entry name" value="Sig_transdc_resp-reg_C-effctor"/>
</dbReference>
<dbReference type="OrthoDB" id="197134at2"/>
<dbReference type="eggNOG" id="COG2197">
    <property type="taxonomic scope" value="Bacteria"/>
</dbReference>
<keyword evidence="6" id="KW-1185">Reference proteome</keyword>
<dbReference type="PANTHER" id="PTHR44688:SF16">
    <property type="entry name" value="DNA-BINDING TRANSCRIPTIONAL ACTIVATOR DEVR_DOSR"/>
    <property type="match status" value="1"/>
</dbReference>
<dbReference type="AlphaFoldDB" id="E0IF72"/>
<evidence type="ECO:0000256" key="3">
    <source>
        <dbReference type="ARBA" id="ARBA00023163"/>
    </source>
</evidence>
<dbReference type="PANTHER" id="PTHR44688">
    <property type="entry name" value="DNA-BINDING TRANSCRIPTIONAL ACTIVATOR DEVR_DOSR"/>
    <property type="match status" value="1"/>
</dbReference>
<evidence type="ECO:0000259" key="4">
    <source>
        <dbReference type="PROSITE" id="PS50043"/>
    </source>
</evidence>
<proteinExistence type="predicted"/>
<accession>E0IF72</accession>
<dbReference type="Pfam" id="PF00196">
    <property type="entry name" value="GerE"/>
    <property type="match status" value="1"/>
</dbReference>
<evidence type="ECO:0000313" key="6">
    <source>
        <dbReference type="Proteomes" id="UP000005387"/>
    </source>
</evidence>
<sequence>MNGIEQLEDEQCRLTKREFEVVSLLVFNGYSNQELAEYLCISEKTVKNHVANIFRKMNINSIRKLMSICMSNLLTIEEIGGSTAESRKAQLKIALEKTIQAS</sequence>
<keyword evidence="2" id="KW-0238">DNA-binding</keyword>
<reference evidence="5 6" key="1">
    <citation type="submission" date="2010-07" db="EMBL/GenBank/DDBJ databases">
        <title>The draft genome of Paenibacillus curdlanolyticus YK9.</title>
        <authorList>
            <consortium name="US DOE Joint Genome Institute (JGI-PGF)"/>
            <person name="Lucas S."/>
            <person name="Copeland A."/>
            <person name="Lapidus A."/>
            <person name="Cheng J.-F."/>
            <person name="Bruce D."/>
            <person name="Goodwin L."/>
            <person name="Pitluck S."/>
            <person name="Land M.L."/>
            <person name="Hauser L."/>
            <person name="Chang Y.-J."/>
            <person name="Jeffries C."/>
            <person name="Anderson I.J."/>
            <person name="Johnson E."/>
            <person name="Loganathan U."/>
            <person name="Mulhopadhyay B."/>
            <person name="Kyrpides N."/>
            <person name="Woyke T.J."/>
        </authorList>
    </citation>
    <scope>NUCLEOTIDE SEQUENCE [LARGE SCALE GENOMIC DNA]</scope>
    <source>
        <strain evidence="5 6">YK9</strain>
    </source>
</reference>